<protein>
    <submittedName>
        <fullName evidence="1">Uncharacterized protein</fullName>
    </submittedName>
</protein>
<keyword evidence="2" id="KW-1185">Reference proteome</keyword>
<sequence length="68" mass="8024">QWQEEVLLVAEEKQQVSVDLEYLAKEWELCVEDRIDLDLALAEGLRAYASKQVDYVCCHLALHFEELW</sequence>
<dbReference type="Proteomes" id="UP000217790">
    <property type="component" value="Unassembled WGS sequence"/>
</dbReference>
<dbReference type="AlphaFoldDB" id="A0A2H3CTL9"/>
<organism evidence="1 2">
    <name type="scientific">Armillaria gallica</name>
    <name type="common">Bulbous honey fungus</name>
    <name type="synonym">Armillaria bulbosa</name>
    <dbReference type="NCBI Taxonomy" id="47427"/>
    <lineage>
        <taxon>Eukaryota</taxon>
        <taxon>Fungi</taxon>
        <taxon>Dikarya</taxon>
        <taxon>Basidiomycota</taxon>
        <taxon>Agaricomycotina</taxon>
        <taxon>Agaricomycetes</taxon>
        <taxon>Agaricomycetidae</taxon>
        <taxon>Agaricales</taxon>
        <taxon>Marasmiineae</taxon>
        <taxon>Physalacriaceae</taxon>
        <taxon>Armillaria</taxon>
    </lineage>
</organism>
<name>A0A2H3CTL9_ARMGA</name>
<reference evidence="2" key="1">
    <citation type="journal article" date="2017" name="Nat. Ecol. Evol.">
        <title>Genome expansion and lineage-specific genetic innovations in the forest pathogenic fungi Armillaria.</title>
        <authorList>
            <person name="Sipos G."/>
            <person name="Prasanna A.N."/>
            <person name="Walter M.C."/>
            <person name="O'Connor E."/>
            <person name="Balint B."/>
            <person name="Krizsan K."/>
            <person name="Kiss B."/>
            <person name="Hess J."/>
            <person name="Varga T."/>
            <person name="Slot J."/>
            <person name="Riley R."/>
            <person name="Boka B."/>
            <person name="Rigling D."/>
            <person name="Barry K."/>
            <person name="Lee J."/>
            <person name="Mihaltcheva S."/>
            <person name="LaButti K."/>
            <person name="Lipzen A."/>
            <person name="Waldron R."/>
            <person name="Moloney N.M."/>
            <person name="Sperisen C."/>
            <person name="Kredics L."/>
            <person name="Vagvoelgyi C."/>
            <person name="Patrignani A."/>
            <person name="Fitzpatrick D."/>
            <person name="Nagy I."/>
            <person name="Doyle S."/>
            <person name="Anderson J.B."/>
            <person name="Grigoriev I.V."/>
            <person name="Gueldener U."/>
            <person name="Muensterkoetter M."/>
            <person name="Nagy L.G."/>
        </authorList>
    </citation>
    <scope>NUCLEOTIDE SEQUENCE [LARGE SCALE GENOMIC DNA]</scope>
    <source>
        <strain evidence="2">Ar21-2</strain>
    </source>
</reference>
<feature type="non-terminal residue" evidence="1">
    <location>
        <position position="68"/>
    </location>
</feature>
<feature type="non-terminal residue" evidence="1">
    <location>
        <position position="1"/>
    </location>
</feature>
<proteinExistence type="predicted"/>
<gene>
    <name evidence="1" type="ORF">ARMGADRAFT_899016</name>
</gene>
<dbReference type="EMBL" id="KZ293692">
    <property type="protein sequence ID" value="PBK85200.1"/>
    <property type="molecule type" value="Genomic_DNA"/>
</dbReference>
<evidence type="ECO:0000313" key="1">
    <source>
        <dbReference type="EMBL" id="PBK85200.1"/>
    </source>
</evidence>
<accession>A0A2H3CTL9</accession>
<evidence type="ECO:0000313" key="2">
    <source>
        <dbReference type="Proteomes" id="UP000217790"/>
    </source>
</evidence>
<dbReference type="InParanoid" id="A0A2H3CTL9"/>
<dbReference type="OrthoDB" id="3263473at2759"/>